<evidence type="ECO:0000313" key="6">
    <source>
        <dbReference type="EMBL" id="KAH3872431.1"/>
    </source>
</evidence>
<accession>A0A9D4RKR9</accession>
<dbReference type="FunFam" id="2.30.42.10:FF:000055">
    <property type="entry name" value="PDZ and LIM domain protein 3"/>
    <property type="match status" value="1"/>
</dbReference>
<dbReference type="PANTHER" id="PTHR24214:SF38">
    <property type="entry name" value="PDZ AND LIM DOMAIN PROTEIN ZASP-RELATED"/>
    <property type="match status" value="1"/>
</dbReference>
<keyword evidence="7" id="KW-1185">Reference proteome</keyword>
<dbReference type="GO" id="GO:0030018">
    <property type="term" value="C:Z disc"/>
    <property type="evidence" value="ECO:0007669"/>
    <property type="project" value="TreeGrafter"/>
</dbReference>
<dbReference type="Proteomes" id="UP000828390">
    <property type="component" value="Unassembled WGS sequence"/>
</dbReference>
<comment type="caution">
    <text evidence="6">The sequence shown here is derived from an EMBL/GenBank/DDBJ whole genome shotgun (WGS) entry which is preliminary data.</text>
</comment>
<evidence type="ECO:0000256" key="4">
    <source>
        <dbReference type="SAM" id="MobiDB-lite"/>
    </source>
</evidence>
<proteinExistence type="predicted"/>
<dbReference type="PROSITE" id="PS50106">
    <property type="entry name" value="PDZ"/>
    <property type="match status" value="1"/>
</dbReference>
<comment type="subcellular location">
    <subcellularLocation>
        <location evidence="1">Cytoplasm</location>
    </subcellularLocation>
</comment>
<evidence type="ECO:0000256" key="2">
    <source>
        <dbReference type="ARBA" id="ARBA00022490"/>
    </source>
</evidence>
<feature type="region of interest" description="Disordered" evidence="4">
    <location>
        <begin position="106"/>
        <end position="128"/>
    </location>
</feature>
<dbReference type="EMBL" id="JAIWYP010000002">
    <property type="protein sequence ID" value="KAH3872431.1"/>
    <property type="molecule type" value="Genomic_DNA"/>
</dbReference>
<evidence type="ECO:0000256" key="3">
    <source>
        <dbReference type="ARBA" id="ARBA00023038"/>
    </source>
</evidence>
<dbReference type="AlphaFoldDB" id="A0A9D4RKR9"/>
<dbReference type="GO" id="GO:0003779">
    <property type="term" value="F:actin binding"/>
    <property type="evidence" value="ECO:0007669"/>
    <property type="project" value="TreeGrafter"/>
</dbReference>
<dbReference type="Gene3D" id="2.30.42.10">
    <property type="match status" value="1"/>
</dbReference>
<organism evidence="6 7">
    <name type="scientific">Dreissena polymorpha</name>
    <name type="common">Zebra mussel</name>
    <name type="synonym">Mytilus polymorpha</name>
    <dbReference type="NCBI Taxonomy" id="45954"/>
    <lineage>
        <taxon>Eukaryota</taxon>
        <taxon>Metazoa</taxon>
        <taxon>Spiralia</taxon>
        <taxon>Lophotrochozoa</taxon>
        <taxon>Mollusca</taxon>
        <taxon>Bivalvia</taxon>
        <taxon>Autobranchia</taxon>
        <taxon>Heteroconchia</taxon>
        <taxon>Euheterodonta</taxon>
        <taxon>Imparidentia</taxon>
        <taxon>Neoheterodontei</taxon>
        <taxon>Myida</taxon>
        <taxon>Dreissenoidea</taxon>
        <taxon>Dreissenidae</taxon>
        <taxon>Dreissena</taxon>
    </lineage>
</organism>
<sequence length="150" mass="16859">MSDQDEVVSVRLRRNTTSTPWGFRMQGGHEYGSALFIQTVSPKSLSARQGLRVGDRLLAIGPSEAHNMSHDQAKMEIIRAGNELDLIVQRRQGQHGFDQTDAIKVPKQHRHEASEEPTEYRGYTNPNVQSRSFKILKESLSISDANEEGN</sequence>
<dbReference type="InterPro" id="IPR036034">
    <property type="entry name" value="PDZ_sf"/>
</dbReference>
<dbReference type="GO" id="GO:0061061">
    <property type="term" value="P:muscle structure development"/>
    <property type="evidence" value="ECO:0007669"/>
    <property type="project" value="TreeGrafter"/>
</dbReference>
<reference evidence="6" key="2">
    <citation type="submission" date="2020-11" db="EMBL/GenBank/DDBJ databases">
        <authorList>
            <person name="McCartney M.A."/>
            <person name="Auch B."/>
            <person name="Kono T."/>
            <person name="Mallez S."/>
            <person name="Becker A."/>
            <person name="Gohl D.M."/>
            <person name="Silverstein K.A.T."/>
            <person name="Koren S."/>
            <person name="Bechman K.B."/>
            <person name="Herman A."/>
            <person name="Abrahante J.E."/>
            <person name="Garbe J."/>
        </authorList>
    </citation>
    <scope>NUCLEOTIDE SEQUENCE</scope>
    <source>
        <strain evidence="6">Duluth1</strain>
        <tissue evidence="6">Whole animal</tissue>
    </source>
</reference>
<dbReference type="GO" id="GO:0001725">
    <property type="term" value="C:stress fiber"/>
    <property type="evidence" value="ECO:0007669"/>
    <property type="project" value="TreeGrafter"/>
</dbReference>
<dbReference type="GO" id="GO:0051371">
    <property type="term" value="F:muscle alpha-actinin binding"/>
    <property type="evidence" value="ECO:0007669"/>
    <property type="project" value="TreeGrafter"/>
</dbReference>
<keyword evidence="3" id="KW-0862">Zinc</keyword>
<keyword evidence="3" id="KW-0440">LIM domain</keyword>
<feature type="domain" description="PDZ" evidence="5">
    <location>
        <begin position="9"/>
        <end position="92"/>
    </location>
</feature>
<keyword evidence="3" id="KW-0479">Metal-binding</keyword>
<dbReference type="GO" id="GO:0005912">
    <property type="term" value="C:adherens junction"/>
    <property type="evidence" value="ECO:0007669"/>
    <property type="project" value="TreeGrafter"/>
</dbReference>
<evidence type="ECO:0000256" key="1">
    <source>
        <dbReference type="ARBA" id="ARBA00004496"/>
    </source>
</evidence>
<gene>
    <name evidence="6" type="ORF">DPMN_035647</name>
</gene>
<dbReference type="GO" id="GO:0031941">
    <property type="term" value="C:filamentous actin"/>
    <property type="evidence" value="ECO:0007669"/>
    <property type="project" value="TreeGrafter"/>
</dbReference>
<dbReference type="SUPFAM" id="SSF50156">
    <property type="entry name" value="PDZ domain-like"/>
    <property type="match status" value="1"/>
</dbReference>
<dbReference type="CDD" id="cd23068">
    <property type="entry name" value="PDZ_ZASP52-like"/>
    <property type="match status" value="1"/>
</dbReference>
<name>A0A9D4RKR9_DREPO</name>
<evidence type="ECO:0000313" key="7">
    <source>
        <dbReference type="Proteomes" id="UP000828390"/>
    </source>
</evidence>
<dbReference type="InterPro" id="IPR050604">
    <property type="entry name" value="PDZ-LIM_domain"/>
</dbReference>
<dbReference type="InterPro" id="IPR001478">
    <property type="entry name" value="PDZ"/>
</dbReference>
<reference evidence="6" key="1">
    <citation type="journal article" date="2019" name="bioRxiv">
        <title>The Genome of the Zebra Mussel, Dreissena polymorpha: A Resource for Invasive Species Research.</title>
        <authorList>
            <person name="McCartney M.A."/>
            <person name="Auch B."/>
            <person name="Kono T."/>
            <person name="Mallez S."/>
            <person name="Zhang Y."/>
            <person name="Obille A."/>
            <person name="Becker A."/>
            <person name="Abrahante J.E."/>
            <person name="Garbe J."/>
            <person name="Badalamenti J.P."/>
            <person name="Herman A."/>
            <person name="Mangelson H."/>
            <person name="Liachko I."/>
            <person name="Sullivan S."/>
            <person name="Sone E.D."/>
            <person name="Koren S."/>
            <person name="Silverstein K.A.T."/>
            <person name="Beckman K.B."/>
            <person name="Gohl D.M."/>
        </authorList>
    </citation>
    <scope>NUCLEOTIDE SEQUENCE</scope>
    <source>
        <strain evidence="6">Duluth1</strain>
        <tissue evidence="6">Whole animal</tissue>
    </source>
</reference>
<keyword evidence="2" id="KW-0963">Cytoplasm</keyword>
<protein>
    <recommendedName>
        <fullName evidence="5">PDZ domain-containing protein</fullName>
    </recommendedName>
</protein>
<dbReference type="GO" id="GO:0030036">
    <property type="term" value="P:actin cytoskeleton organization"/>
    <property type="evidence" value="ECO:0007669"/>
    <property type="project" value="TreeGrafter"/>
</dbReference>
<dbReference type="PANTHER" id="PTHR24214">
    <property type="entry name" value="PDZ AND LIM DOMAIN PROTEIN ZASP"/>
    <property type="match status" value="1"/>
</dbReference>
<dbReference type="Pfam" id="PF00595">
    <property type="entry name" value="PDZ"/>
    <property type="match status" value="1"/>
</dbReference>
<dbReference type="SMART" id="SM00228">
    <property type="entry name" value="PDZ"/>
    <property type="match status" value="1"/>
</dbReference>
<dbReference type="OrthoDB" id="44841at2759"/>
<evidence type="ECO:0000259" key="5">
    <source>
        <dbReference type="PROSITE" id="PS50106"/>
    </source>
</evidence>